<dbReference type="AlphaFoldDB" id="A0A6B8VZ36"/>
<dbReference type="InterPro" id="IPR050765">
    <property type="entry name" value="Riboflavin_Biosynth_HTPR"/>
</dbReference>
<reference evidence="2 3" key="1">
    <citation type="submission" date="2019-11" db="EMBL/GenBank/DDBJ databases">
        <title>Complete genome sequence of Corynebacterium kalinowskii 1959, a novel Corynebacterium species isolated from soil of a small paddock in Vilsendorf, Germany.</title>
        <authorList>
            <person name="Schaffert L."/>
            <person name="Ruwe M."/>
            <person name="Milse J."/>
            <person name="Hanuschka K."/>
            <person name="Ortseifen V."/>
            <person name="Droste J."/>
            <person name="Brandt D."/>
            <person name="Schlueter L."/>
            <person name="Kutter Y."/>
            <person name="Vinke S."/>
            <person name="Viehoefer P."/>
            <person name="Jacob L."/>
            <person name="Luebke N.-C."/>
            <person name="Schulte-Berndt E."/>
            <person name="Hain C."/>
            <person name="Linder M."/>
            <person name="Schmidt P."/>
            <person name="Wollenschlaeger L."/>
            <person name="Luttermann T."/>
            <person name="Thieme E."/>
            <person name="Hassa J."/>
            <person name="Haak M."/>
            <person name="Wittchen M."/>
            <person name="Mentz A."/>
            <person name="Persicke M."/>
            <person name="Busche T."/>
            <person name="Ruckert C."/>
        </authorList>
    </citation>
    <scope>NUCLEOTIDE SEQUENCE [LARGE SCALE GENOMIC DNA]</scope>
    <source>
        <strain evidence="2 3">2039</strain>
    </source>
</reference>
<dbReference type="Proteomes" id="UP000424462">
    <property type="component" value="Chromosome"/>
</dbReference>
<gene>
    <name evidence="2" type="ORF">COCCU_03150</name>
</gene>
<evidence type="ECO:0000259" key="1">
    <source>
        <dbReference type="Pfam" id="PF01872"/>
    </source>
</evidence>
<dbReference type="KEGG" id="cok:COCCU_03150"/>
<accession>A0A6B8VZ36</accession>
<feature type="domain" description="Bacterial bifunctional deaminase-reductase C-terminal" evidence="1">
    <location>
        <begin position="3"/>
        <end position="178"/>
    </location>
</feature>
<name>A0A6B8VZ36_9CORY</name>
<proteinExistence type="predicted"/>
<dbReference type="InterPro" id="IPR024072">
    <property type="entry name" value="DHFR-like_dom_sf"/>
</dbReference>
<dbReference type="EMBL" id="CP046455">
    <property type="protein sequence ID" value="QGU06584.1"/>
    <property type="molecule type" value="Genomic_DNA"/>
</dbReference>
<evidence type="ECO:0000313" key="2">
    <source>
        <dbReference type="EMBL" id="QGU06584.1"/>
    </source>
</evidence>
<dbReference type="PANTHER" id="PTHR38011:SF11">
    <property type="entry name" value="2,5-DIAMINO-6-RIBOSYLAMINO-4(3H)-PYRIMIDINONE 5'-PHOSPHATE REDUCTASE"/>
    <property type="match status" value="1"/>
</dbReference>
<protein>
    <recommendedName>
        <fullName evidence="1">Bacterial bifunctional deaminase-reductase C-terminal domain-containing protein</fullName>
    </recommendedName>
</protein>
<dbReference type="GO" id="GO:0008703">
    <property type="term" value="F:5-amino-6-(5-phosphoribosylamino)uracil reductase activity"/>
    <property type="evidence" value="ECO:0007669"/>
    <property type="project" value="InterPro"/>
</dbReference>
<dbReference type="PANTHER" id="PTHR38011">
    <property type="entry name" value="DIHYDROFOLATE REDUCTASE FAMILY PROTEIN (AFU_ORTHOLOGUE AFUA_8G06820)"/>
    <property type="match status" value="1"/>
</dbReference>
<organism evidence="2 3">
    <name type="scientific">Corynebacterium occultum</name>
    <dbReference type="NCBI Taxonomy" id="2675219"/>
    <lineage>
        <taxon>Bacteria</taxon>
        <taxon>Bacillati</taxon>
        <taxon>Actinomycetota</taxon>
        <taxon>Actinomycetes</taxon>
        <taxon>Mycobacteriales</taxon>
        <taxon>Corynebacteriaceae</taxon>
        <taxon>Corynebacterium</taxon>
    </lineage>
</organism>
<dbReference type="SUPFAM" id="SSF53597">
    <property type="entry name" value="Dihydrofolate reductase-like"/>
    <property type="match status" value="1"/>
</dbReference>
<sequence length="193" mass="21644">MAIIYNTATTLNGFLADEHNSLQWLFDVPGSEEAEQEMDTFLAGVSALVMGSTTYEWIRQEMDLLNHPEKWRDTYGDRPTWVFSSREREIPEGLNIQVINSPVVDALDQLRASAAEYNPEGDIWIMGGGELAGQFLDAGALDRITFTMAPVFLPSGAPLLPRRVESLRLNLAEMKQSGRFMEFTFDINQPPEG</sequence>
<dbReference type="RefSeq" id="WP_156230175.1">
    <property type="nucleotide sequence ID" value="NZ_CP046455.1"/>
</dbReference>
<dbReference type="Pfam" id="PF01872">
    <property type="entry name" value="RibD_C"/>
    <property type="match status" value="1"/>
</dbReference>
<evidence type="ECO:0000313" key="3">
    <source>
        <dbReference type="Proteomes" id="UP000424462"/>
    </source>
</evidence>
<dbReference type="Gene3D" id="3.40.430.10">
    <property type="entry name" value="Dihydrofolate Reductase, subunit A"/>
    <property type="match status" value="1"/>
</dbReference>
<keyword evidence="3" id="KW-1185">Reference proteome</keyword>
<dbReference type="GO" id="GO:0009231">
    <property type="term" value="P:riboflavin biosynthetic process"/>
    <property type="evidence" value="ECO:0007669"/>
    <property type="project" value="InterPro"/>
</dbReference>
<dbReference type="InterPro" id="IPR002734">
    <property type="entry name" value="RibDG_C"/>
</dbReference>